<keyword evidence="5" id="KW-1185">Reference proteome</keyword>
<gene>
    <name evidence="2" type="ORF">CDL15_Pgr016932</name>
    <name evidence="3" type="ORF">CRG98_004858</name>
</gene>
<dbReference type="Proteomes" id="UP000197138">
    <property type="component" value="Unassembled WGS sequence"/>
</dbReference>
<reference evidence="2" key="2">
    <citation type="submission" date="2017-06" db="EMBL/GenBank/DDBJ databases">
        <title>The pomegranate genome and the genomics of punicalagin biosynthesis.</title>
        <authorList>
            <person name="Xu C."/>
        </authorList>
    </citation>
    <scope>NUCLEOTIDE SEQUENCE [LARGE SCALE GENOMIC DNA]</scope>
    <source>
        <tissue evidence="2">Fresh leaf</tissue>
    </source>
</reference>
<sequence length="82" mass="8951">MGHWDLVVGRMGRWAAVGPDWAAASGPDWIAAAWLGSWARALPREVTERSRRERGIGQGVRGELETGRGVEGAEVRENGRVN</sequence>
<dbReference type="AlphaFoldDB" id="A0A218WXV2"/>
<organism evidence="2 4">
    <name type="scientific">Punica granatum</name>
    <name type="common">Pomegranate</name>
    <dbReference type="NCBI Taxonomy" id="22663"/>
    <lineage>
        <taxon>Eukaryota</taxon>
        <taxon>Viridiplantae</taxon>
        <taxon>Streptophyta</taxon>
        <taxon>Embryophyta</taxon>
        <taxon>Tracheophyta</taxon>
        <taxon>Spermatophyta</taxon>
        <taxon>Magnoliopsida</taxon>
        <taxon>eudicotyledons</taxon>
        <taxon>Gunneridae</taxon>
        <taxon>Pentapetalae</taxon>
        <taxon>rosids</taxon>
        <taxon>malvids</taxon>
        <taxon>Myrtales</taxon>
        <taxon>Lythraceae</taxon>
        <taxon>Punica</taxon>
    </lineage>
</organism>
<dbReference type="EMBL" id="MTKT01002534">
    <property type="protein sequence ID" value="OWM77534.1"/>
    <property type="molecule type" value="Genomic_DNA"/>
</dbReference>
<proteinExistence type="predicted"/>
<evidence type="ECO:0000313" key="4">
    <source>
        <dbReference type="Proteomes" id="UP000197138"/>
    </source>
</evidence>
<reference evidence="3 5" key="3">
    <citation type="submission" date="2017-11" db="EMBL/GenBank/DDBJ databases">
        <title>De-novo sequencing of pomegranate (Punica granatum L.) genome.</title>
        <authorList>
            <person name="Akparov Z."/>
            <person name="Amiraslanov A."/>
            <person name="Hajiyeva S."/>
            <person name="Abbasov M."/>
            <person name="Kaur K."/>
            <person name="Hamwieh A."/>
            <person name="Solovyev V."/>
            <person name="Salamov A."/>
            <person name="Braich B."/>
            <person name="Kosarev P."/>
            <person name="Mahmoud A."/>
            <person name="Hajiyev E."/>
            <person name="Babayeva S."/>
            <person name="Izzatullayeva V."/>
            <person name="Mammadov A."/>
            <person name="Mammadov A."/>
            <person name="Sharifova S."/>
            <person name="Ojaghi J."/>
            <person name="Eynullazada K."/>
            <person name="Bayramov B."/>
            <person name="Abdulazimova A."/>
            <person name="Shahmuradov I."/>
        </authorList>
    </citation>
    <scope>NUCLEOTIDE SEQUENCE [LARGE SCALE GENOMIC DNA]</scope>
    <source>
        <strain evidence="3">AG2017</strain>
        <strain evidence="5">cv. AG2017</strain>
        <tissue evidence="3">Leaf</tissue>
    </source>
</reference>
<dbReference type="Proteomes" id="UP000233551">
    <property type="component" value="Unassembled WGS sequence"/>
</dbReference>
<evidence type="ECO:0000313" key="3">
    <source>
        <dbReference type="EMBL" id="PKI74749.1"/>
    </source>
</evidence>
<feature type="region of interest" description="Disordered" evidence="1">
    <location>
        <begin position="48"/>
        <end position="82"/>
    </location>
</feature>
<protein>
    <submittedName>
        <fullName evidence="2">Uncharacterized protein</fullName>
    </submittedName>
</protein>
<feature type="compositionally biased region" description="Basic and acidic residues" evidence="1">
    <location>
        <begin position="62"/>
        <end position="82"/>
    </location>
</feature>
<comment type="caution">
    <text evidence="2">The sequence shown here is derived from an EMBL/GenBank/DDBJ whole genome shotgun (WGS) entry which is preliminary data.</text>
</comment>
<evidence type="ECO:0000313" key="2">
    <source>
        <dbReference type="EMBL" id="OWM77534.1"/>
    </source>
</evidence>
<name>A0A218WXV2_PUNGR</name>
<accession>A0A218WXV2</accession>
<evidence type="ECO:0000313" key="5">
    <source>
        <dbReference type="Proteomes" id="UP000233551"/>
    </source>
</evidence>
<reference evidence="4" key="1">
    <citation type="journal article" date="2017" name="Plant J.">
        <title>The pomegranate (Punica granatum L.) genome and the genomics of punicalagin biosynthesis.</title>
        <authorList>
            <person name="Qin G."/>
            <person name="Xu C."/>
            <person name="Ming R."/>
            <person name="Tang H."/>
            <person name="Guyot R."/>
            <person name="Kramer E.M."/>
            <person name="Hu Y."/>
            <person name="Yi X."/>
            <person name="Qi Y."/>
            <person name="Xu X."/>
            <person name="Gao Z."/>
            <person name="Pan H."/>
            <person name="Jian J."/>
            <person name="Tian Y."/>
            <person name="Yue Z."/>
            <person name="Xu Y."/>
        </authorList>
    </citation>
    <scope>NUCLEOTIDE SEQUENCE [LARGE SCALE GENOMIC DNA]</scope>
    <source>
        <strain evidence="4">cv. Dabenzi</strain>
    </source>
</reference>
<dbReference type="EMBL" id="PGOL01000195">
    <property type="protein sequence ID" value="PKI74749.1"/>
    <property type="molecule type" value="Genomic_DNA"/>
</dbReference>
<evidence type="ECO:0000256" key="1">
    <source>
        <dbReference type="SAM" id="MobiDB-lite"/>
    </source>
</evidence>